<reference evidence="1" key="1">
    <citation type="submission" date="2020-01" db="EMBL/GenBank/DDBJ databases">
        <title>Patterns of diversity and host range of bacteriophage communities associated with bean-nodulatin bacteria.</title>
        <authorList>
            <person name="Vann Cauwenberghe J."/>
            <person name="Santamaria R.I."/>
            <person name="Bustos P."/>
            <person name="Juarez S."/>
            <person name="Gonzalez V."/>
        </authorList>
    </citation>
    <scope>NUCLEOTIDE SEQUENCE</scope>
</reference>
<dbReference type="Pfam" id="PF22759">
    <property type="entry name" value="E217_GP41"/>
    <property type="match status" value="1"/>
</dbReference>
<evidence type="ECO:0000313" key="2">
    <source>
        <dbReference type="Proteomes" id="UP000612501"/>
    </source>
</evidence>
<dbReference type="EMBL" id="MN988482">
    <property type="protein sequence ID" value="QIG67655.1"/>
    <property type="molecule type" value="Genomic_DNA"/>
</dbReference>
<organism evidence="1 2">
    <name type="scientific">Rhizobium phage RHph_Y17</name>
    <dbReference type="NCBI Taxonomy" id="2509771"/>
    <lineage>
        <taxon>Viruses</taxon>
        <taxon>Duplodnaviria</taxon>
        <taxon>Heunggongvirae</taxon>
        <taxon>Uroviricota</taxon>
        <taxon>Caudoviricetes</taxon>
        <taxon>Kleczkowskavirus</taxon>
        <taxon>Kleczkowskavirus RHEph4</taxon>
    </lineage>
</organism>
<evidence type="ECO:0000313" key="1">
    <source>
        <dbReference type="EMBL" id="QIG67655.1"/>
    </source>
</evidence>
<name>A0A7S5QXD3_9CAUD</name>
<gene>
    <name evidence="1" type="ORF">EVB51_038</name>
</gene>
<dbReference type="InterPro" id="IPR054496">
    <property type="entry name" value="E217_GP41"/>
</dbReference>
<accession>A0A7S5QXD3</accession>
<dbReference type="Proteomes" id="UP000612501">
    <property type="component" value="Segment"/>
</dbReference>
<proteinExistence type="predicted"/>
<dbReference type="NCBIfam" id="NF047561">
    <property type="entry name" value="orf58_phage_fam"/>
    <property type="match status" value="1"/>
</dbReference>
<sequence length="299" mass="32767">MQQYLRKVRLTAKGKGGSIVINPGGLSLHELKIAFTITKSISSTQNSASIRIWNLSDATRYALGKELDDVTLEAGYYPPEGGNNVGIIFSGQIRDIEHSREGNDIISELSCGDADKAFRHATISKTYPKGTEVKTVVDDIYKEMAKQGVTKGEWKFPDNTPTFKRPYSVCGTCKRELDTLGRGKDFYWSVQNGVMEVVPGNGFIGGVVMLSAQTGLIDTPSITDNGVKAKALLNPEIRPNRRVQINSEVLEMNSENGMYRVGECTYSGDNRDGSEFSVSFTGESIKGGKVDEGTWKDNK</sequence>
<protein>
    <submittedName>
        <fullName evidence="1">Putative structural protein</fullName>
    </submittedName>
</protein>